<evidence type="ECO:0000313" key="2">
    <source>
        <dbReference type="Proteomes" id="UP001233999"/>
    </source>
</evidence>
<feature type="non-terminal residue" evidence="1">
    <location>
        <position position="1"/>
    </location>
</feature>
<protein>
    <submittedName>
        <fullName evidence="1">Uncharacterized protein</fullName>
    </submittedName>
</protein>
<proteinExistence type="predicted"/>
<name>A0AAD8AJL5_DIPPU</name>
<reference evidence="1" key="2">
    <citation type="submission" date="2023-05" db="EMBL/GenBank/DDBJ databases">
        <authorList>
            <person name="Fouks B."/>
        </authorList>
    </citation>
    <scope>NUCLEOTIDE SEQUENCE</scope>
    <source>
        <strain evidence="1">Stay&amp;Tobe</strain>
        <tissue evidence="1">Testes</tissue>
    </source>
</reference>
<gene>
    <name evidence="1" type="ORF">L9F63_010163</name>
</gene>
<comment type="caution">
    <text evidence="1">The sequence shown here is derived from an EMBL/GenBank/DDBJ whole genome shotgun (WGS) entry which is preliminary data.</text>
</comment>
<keyword evidence="2" id="KW-1185">Reference proteome</keyword>
<sequence length="100" mass="11636">SSVSHQDRSVRGLLKRNFMVSKKNKTGKSTTCYYPHPRSYVYLGECNKLRAIYYREGGEKKFKSAEKAKINSQYHQQEVITPIYPTEIPALYGTDKNQVW</sequence>
<dbReference type="Proteomes" id="UP001233999">
    <property type="component" value="Unassembled WGS sequence"/>
</dbReference>
<accession>A0AAD8AJL5</accession>
<dbReference type="EMBL" id="JASPKZ010000815">
    <property type="protein sequence ID" value="KAJ9599342.1"/>
    <property type="molecule type" value="Genomic_DNA"/>
</dbReference>
<evidence type="ECO:0000313" key="1">
    <source>
        <dbReference type="EMBL" id="KAJ9599342.1"/>
    </source>
</evidence>
<reference evidence="1" key="1">
    <citation type="journal article" date="2023" name="IScience">
        <title>Live-bearing cockroach genome reveals convergent evolutionary mechanisms linked to viviparity in insects and beyond.</title>
        <authorList>
            <person name="Fouks B."/>
            <person name="Harrison M.C."/>
            <person name="Mikhailova A.A."/>
            <person name="Marchal E."/>
            <person name="English S."/>
            <person name="Carruthers M."/>
            <person name="Jennings E.C."/>
            <person name="Chiamaka E.L."/>
            <person name="Frigard R.A."/>
            <person name="Pippel M."/>
            <person name="Attardo G.M."/>
            <person name="Benoit J.B."/>
            <person name="Bornberg-Bauer E."/>
            <person name="Tobe S.S."/>
        </authorList>
    </citation>
    <scope>NUCLEOTIDE SEQUENCE</scope>
    <source>
        <strain evidence="1">Stay&amp;Tobe</strain>
    </source>
</reference>
<organism evidence="1 2">
    <name type="scientific">Diploptera punctata</name>
    <name type="common">Pacific beetle cockroach</name>
    <dbReference type="NCBI Taxonomy" id="6984"/>
    <lineage>
        <taxon>Eukaryota</taxon>
        <taxon>Metazoa</taxon>
        <taxon>Ecdysozoa</taxon>
        <taxon>Arthropoda</taxon>
        <taxon>Hexapoda</taxon>
        <taxon>Insecta</taxon>
        <taxon>Pterygota</taxon>
        <taxon>Neoptera</taxon>
        <taxon>Polyneoptera</taxon>
        <taxon>Dictyoptera</taxon>
        <taxon>Blattodea</taxon>
        <taxon>Blaberoidea</taxon>
        <taxon>Blaberidae</taxon>
        <taxon>Diplopterinae</taxon>
        <taxon>Diploptera</taxon>
    </lineage>
</organism>
<feature type="non-terminal residue" evidence="1">
    <location>
        <position position="100"/>
    </location>
</feature>
<dbReference type="AlphaFoldDB" id="A0AAD8AJL5"/>